<accession>G4QJ31</accession>
<dbReference type="InterPro" id="IPR040572">
    <property type="entry name" value="TackOD1"/>
</dbReference>
<keyword evidence="3" id="KW-1185">Reference proteome</keyword>
<dbReference type="InterPro" id="IPR043128">
    <property type="entry name" value="Rev_trsase/Diguanyl_cyclase"/>
</dbReference>
<dbReference type="HOGENOM" id="CLU_049453_0_0_6"/>
<organism evidence="2 3">
    <name type="scientific">Glaciecola nitratireducens (strain JCM 12485 / KCTC 12276 / FR1064)</name>
    <dbReference type="NCBI Taxonomy" id="1085623"/>
    <lineage>
        <taxon>Bacteria</taxon>
        <taxon>Pseudomonadati</taxon>
        <taxon>Pseudomonadota</taxon>
        <taxon>Gammaproteobacteria</taxon>
        <taxon>Alteromonadales</taxon>
        <taxon>Alteromonadaceae</taxon>
        <taxon>Brumicola</taxon>
    </lineage>
</organism>
<proteinExistence type="predicted"/>
<evidence type="ECO:0000313" key="2">
    <source>
        <dbReference type="EMBL" id="AEP28899.1"/>
    </source>
</evidence>
<evidence type="ECO:0000313" key="3">
    <source>
        <dbReference type="Proteomes" id="UP000009282"/>
    </source>
</evidence>
<dbReference type="Gene3D" id="3.30.70.270">
    <property type="match status" value="1"/>
</dbReference>
<sequence length="467" mass="52995">MRAFYAVSAKPNYILTSLQHVEEQAIVNVASECLGFFVSYENDEQAEHLLNAIRQHDNPNVYLRAIVLLHNSELKPNYIRERFDCVFTEDEFTEVQLADLQSKFGKLNSWIAKIPNNDNTLSDASLRFRALRLMASRNARCTPNATIYDKRGFEYSLLRPLFSESDGSVEKVLAFLQSQQLVKDEFVKKAHFCPHCDSAFLNFKETCPDCSSDNLERDELIHHFKCGHTDVINKFIYNNRLKCPKCEDDLKHIGVDYDKPSTVSTCLECKRTFQDPEVKADCFACHRSSSSDDLTLRTMSAFSVSAIGANAARFGLDALFTSILQTDLKLYSSAEIKQFVIVEKARIERYKKSETSLAVIHFANLEALFDTLGRKTEQVFKEISAVFKSIFRESDLITAKNESLYAVIMTETSTQNAKLAIERLDDAIKGLFEGSLDFTLQVNTEITNIIEVDDLDVVIDEFISAEG</sequence>
<dbReference type="STRING" id="1085623.GNIT_0755"/>
<dbReference type="OrthoDB" id="8432393at2"/>
<dbReference type="AlphaFoldDB" id="G4QJ31"/>
<dbReference type="Proteomes" id="UP000009282">
    <property type="component" value="Chromosome"/>
</dbReference>
<dbReference type="Pfam" id="PF18551">
    <property type="entry name" value="TackOD1"/>
    <property type="match status" value="1"/>
</dbReference>
<reference evidence="2 3" key="1">
    <citation type="journal article" date="2011" name="J. Bacteriol.">
        <title>Complete genome sequence of seawater bacterium Glaciecola nitratireducens FR1064T.</title>
        <authorList>
            <person name="Bian F."/>
            <person name="Qin Q.L."/>
            <person name="Xie B.B."/>
            <person name="Shu Y.L."/>
            <person name="Zhang X.Y."/>
            <person name="Yu Y."/>
            <person name="Chen B."/>
            <person name="Chen X.L."/>
            <person name="Zhou B.C."/>
            <person name="Zhang Y.Z."/>
        </authorList>
    </citation>
    <scope>NUCLEOTIDE SEQUENCE [LARGE SCALE GENOMIC DNA]</scope>
    <source>
        <strain evidence="3">JCM 12485 / KCTC 12276 / FR1064</strain>
    </source>
</reference>
<feature type="domain" description="Thaumarchaeal output" evidence="1">
    <location>
        <begin position="121"/>
        <end position="304"/>
    </location>
</feature>
<dbReference type="eggNOG" id="COG3706">
    <property type="taxonomic scope" value="Bacteria"/>
</dbReference>
<name>G4QJ31_GLANF</name>
<protein>
    <recommendedName>
        <fullName evidence="1">Thaumarchaeal output domain-containing protein</fullName>
    </recommendedName>
</protein>
<dbReference type="KEGG" id="gni:GNIT_0755"/>
<dbReference type="EMBL" id="CP003060">
    <property type="protein sequence ID" value="AEP28899.1"/>
    <property type="molecule type" value="Genomic_DNA"/>
</dbReference>
<evidence type="ECO:0000259" key="1">
    <source>
        <dbReference type="Pfam" id="PF18551"/>
    </source>
</evidence>
<gene>
    <name evidence="2" type="ordered locus">GNIT_0755</name>
</gene>
<dbReference type="RefSeq" id="WP_014107774.1">
    <property type="nucleotide sequence ID" value="NC_016041.1"/>
</dbReference>